<reference evidence="3 4" key="1">
    <citation type="submission" date="2020-12" db="EMBL/GenBank/DDBJ databases">
        <title>WGS of Thermoactinomyces spp.</title>
        <authorList>
            <person name="Cheng K."/>
        </authorList>
    </citation>
    <scope>NUCLEOTIDE SEQUENCE [LARGE SCALE GENOMIC DNA]</scope>
    <source>
        <strain evidence="4">CICC 10671\DSM 43846</strain>
    </source>
</reference>
<name>A0A8I1A8G8_THEIN</name>
<gene>
    <name evidence="3" type="primary">iolB</name>
    <name evidence="3" type="ORF">I8U20_05510</name>
</gene>
<dbReference type="Gene3D" id="2.60.120.10">
    <property type="entry name" value="Jelly Rolls"/>
    <property type="match status" value="2"/>
</dbReference>
<dbReference type="EMBL" id="JAECVW010000002">
    <property type="protein sequence ID" value="MBH8594785.1"/>
    <property type="molecule type" value="Genomic_DNA"/>
</dbReference>
<dbReference type="Pfam" id="PF04962">
    <property type="entry name" value="KduI"/>
    <property type="match status" value="1"/>
</dbReference>
<dbReference type="GO" id="GO:0019310">
    <property type="term" value="P:inositol catabolic process"/>
    <property type="evidence" value="ECO:0007669"/>
    <property type="project" value="UniProtKB-UniRule"/>
</dbReference>
<dbReference type="RefSeq" id="WP_181732002.1">
    <property type="nucleotide sequence ID" value="NZ_JACEIR010000004.1"/>
</dbReference>
<keyword evidence="4" id="KW-1185">Reference proteome</keyword>
<dbReference type="PANTHER" id="PTHR39193:SF1">
    <property type="entry name" value="5-DEOXY-GLUCURONATE ISOMERASE"/>
    <property type="match status" value="1"/>
</dbReference>
<keyword evidence="1 3" id="KW-0413">Isomerase</keyword>
<evidence type="ECO:0000256" key="1">
    <source>
        <dbReference type="ARBA" id="ARBA00023235"/>
    </source>
</evidence>
<accession>A0A8I1A8G8</accession>
<dbReference type="PIRSF" id="PIRSF036628">
    <property type="entry name" value="IolB"/>
    <property type="match status" value="1"/>
</dbReference>
<evidence type="ECO:0000256" key="2">
    <source>
        <dbReference type="NCBIfam" id="TIGR04378"/>
    </source>
</evidence>
<dbReference type="EC" id="5.3.1.30" evidence="2"/>
<dbReference type="InterPro" id="IPR014710">
    <property type="entry name" value="RmlC-like_jellyroll"/>
</dbReference>
<dbReference type="SUPFAM" id="SSF51182">
    <property type="entry name" value="RmlC-like cupins"/>
    <property type="match status" value="1"/>
</dbReference>
<dbReference type="InterPro" id="IPR011051">
    <property type="entry name" value="RmlC_Cupin_sf"/>
</dbReference>
<proteinExistence type="predicted"/>
<dbReference type="InterPro" id="IPR024203">
    <property type="entry name" value="Deoxy-glucuronate_isom_IolB"/>
</dbReference>
<dbReference type="GO" id="GO:0102482">
    <property type="term" value="F:5-deoxy-D-glucuronate isomerase activity"/>
    <property type="evidence" value="ECO:0007669"/>
    <property type="project" value="UniProtKB-EC"/>
</dbReference>
<dbReference type="Proteomes" id="UP000633619">
    <property type="component" value="Unassembled WGS sequence"/>
</dbReference>
<dbReference type="NCBIfam" id="TIGR04378">
    <property type="entry name" value="myo_inos_iolB"/>
    <property type="match status" value="1"/>
</dbReference>
<dbReference type="GO" id="GO:0008880">
    <property type="term" value="F:glucuronate isomerase activity"/>
    <property type="evidence" value="ECO:0007669"/>
    <property type="project" value="InterPro"/>
</dbReference>
<dbReference type="PANTHER" id="PTHR39193">
    <property type="entry name" value="5-DEOXY-GLUCURONATE ISOMERASE"/>
    <property type="match status" value="1"/>
</dbReference>
<protein>
    <recommendedName>
        <fullName evidence="2">5-deoxy-glucuronate isomerase</fullName>
        <ecNumber evidence="2">5.3.1.30</ecNumber>
    </recommendedName>
</protein>
<evidence type="ECO:0000313" key="4">
    <source>
        <dbReference type="Proteomes" id="UP000633619"/>
    </source>
</evidence>
<evidence type="ECO:0000313" key="3">
    <source>
        <dbReference type="EMBL" id="MBH8594785.1"/>
    </source>
</evidence>
<dbReference type="AlphaFoldDB" id="A0A8I1A8G8"/>
<comment type="caution">
    <text evidence="3">The sequence shown here is derived from an EMBL/GenBank/DDBJ whole genome shotgun (WGS) entry which is preliminary data.</text>
</comment>
<dbReference type="InterPro" id="IPR021120">
    <property type="entry name" value="KduI/IolB_isomerase"/>
</dbReference>
<organism evidence="3 4">
    <name type="scientific">Thermoactinomyces intermedius</name>
    <dbReference type="NCBI Taxonomy" id="2024"/>
    <lineage>
        <taxon>Bacteria</taxon>
        <taxon>Bacillati</taxon>
        <taxon>Bacillota</taxon>
        <taxon>Bacilli</taxon>
        <taxon>Bacillales</taxon>
        <taxon>Thermoactinomycetaceae</taxon>
        <taxon>Thermoactinomyces</taxon>
    </lineage>
</organism>
<sequence length="268" mass="30521">MSHLLLKPHDPDQQGRIHCVSPESAGWKYVGLEVYRLKKGDRLKRKTGTHEVCLVLLSGKANVKTGQKEFQGIGKRMSVFEKIPPYSVYVPSGDHYQVEALTDLELAVCSAPGKGTFPARLIAPEEVRQSNRGSGKMFRQIHDILPEDREADSLLVVEVFTPDGNTSSYPPHKHDTENLPHESYLEETYYHKIHPENGFAFQRVYNDDRSLDETMCIENGDVVLVPEGYHPVTTVPGYESYYLNVMAGPVRTWKFKNASEHEWLFEKF</sequence>